<protein>
    <recommendedName>
        <fullName evidence="1">Flagellar hook-length control protein-like C-terminal domain-containing protein</fullName>
    </recommendedName>
</protein>
<keyword evidence="3" id="KW-1185">Reference proteome</keyword>
<gene>
    <name evidence="2" type="ORF">PT85_05510</name>
</gene>
<dbReference type="Gene3D" id="3.30.750.140">
    <property type="match status" value="1"/>
</dbReference>
<reference evidence="2 3" key="1">
    <citation type="submission" date="2014-11" db="EMBL/GenBank/DDBJ databases">
        <title>Genome sequence of Pseudomonas tuomuerensis JCM 14085.</title>
        <authorList>
            <person name="Shin S.-K."/>
            <person name="Yi H."/>
        </authorList>
    </citation>
    <scope>NUCLEOTIDE SEQUENCE [LARGE SCALE GENOMIC DNA]</scope>
    <source>
        <strain evidence="2 3">JCM 14085</strain>
    </source>
</reference>
<dbReference type="Pfam" id="PF02120">
    <property type="entry name" value="Flg_hook"/>
    <property type="match status" value="1"/>
</dbReference>
<dbReference type="InterPro" id="IPR038610">
    <property type="entry name" value="FliK-like_C_sf"/>
</dbReference>
<evidence type="ECO:0000313" key="3">
    <source>
        <dbReference type="Proteomes" id="UP000030980"/>
    </source>
</evidence>
<dbReference type="EMBL" id="JTAK01000002">
    <property type="protein sequence ID" value="KHO65520.1"/>
    <property type="molecule type" value="Genomic_DNA"/>
</dbReference>
<accession>A0A0B3BSD6</accession>
<comment type="caution">
    <text evidence="2">The sequence shown here is derived from an EMBL/GenBank/DDBJ whole genome shotgun (WGS) entry which is preliminary data.</text>
</comment>
<name>A0A0B3BSD6_9PSED</name>
<feature type="domain" description="Flagellar hook-length control protein-like C-terminal" evidence="1">
    <location>
        <begin position="402"/>
        <end position="482"/>
    </location>
</feature>
<organism evidence="2 3">
    <name type="scientific">Pseudomonas flexibilis</name>
    <dbReference type="NCBI Taxonomy" id="706570"/>
    <lineage>
        <taxon>Bacteria</taxon>
        <taxon>Pseudomonadati</taxon>
        <taxon>Pseudomonadota</taxon>
        <taxon>Gammaproteobacteria</taxon>
        <taxon>Pseudomonadales</taxon>
        <taxon>Pseudomonadaceae</taxon>
        <taxon>Pseudomonas</taxon>
    </lineage>
</organism>
<evidence type="ECO:0000259" key="1">
    <source>
        <dbReference type="Pfam" id="PF02120"/>
    </source>
</evidence>
<dbReference type="AlphaFoldDB" id="A0A0B3BSD6"/>
<dbReference type="STRING" id="706570.PT85_05510"/>
<dbReference type="RefSeq" id="WP_039606140.1">
    <property type="nucleotide sequence ID" value="NZ_FMUP01000001.1"/>
</dbReference>
<sequence>MSEINFTLPPSLPGSTSAAGGLAPHTLKALTTLEGLLAPGQQAQAQVLGRAEAAQGQQISLRLTLADGRSVTLDALATRQPELPAGTRLQLTALPDNRLLITQPDAARPLTRLDLPAGSLLQARVLSSTPSGNLQQIVAQLPDGRQLLLESARPLPVGSLINARVLDDRSLQAISPDARVQQLDLLQQLASQFARQSPLSALFTALRSLQGQPLPSGLQQSIERLLNSQPSAAQLSDSRQLAAILRNAGVGLEHRVLSGQGGALDSDLKANLLRLLGQLSSFNPATTLQSPAGTLLMATLPTLARQVLGALGQRPERQPGLSFPLPTQRLEGLENPSLQTLLKLAAGAVARVQSHQLASLAQGQASSTEGQPATVLQMEIPVRELPTPIQLRIRSEDGEPRKRKGSERQRQWKIDLAFDLEPLGPLQVQAQLCRNQFSGQLWAERPATAALIDRELGELRRTLSEAGLEIGELDCHRGTPPAPPSTPLETHWIHVTA</sequence>
<evidence type="ECO:0000313" key="2">
    <source>
        <dbReference type="EMBL" id="KHO65520.1"/>
    </source>
</evidence>
<dbReference type="Proteomes" id="UP000030980">
    <property type="component" value="Unassembled WGS sequence"/>
</dbReference>
<proteinExistence type="predicted"/>
<dbReference type="InterPro" id="IPR021136">
    <property type="entry name" value="Flagellar_hook_control-like_C"/>
</dbReference>